<sequence length="190" mass="21804">SQATQTPPTTTCKLLDTIGCSPRVSYLTLGYHNGEYEQREPSYPPALEGQQPDPQPRPFRSRTSSVYPSVPRDEEPPVFQDFRNDPCTDFPSNKPNEKLEPSAAINKAIDNLEELIASLQLSIIIQVLASQFVVDRSLAPFSKQYYLERHNKNSYCRGKDQSNNGDRSELQKKHQLWKKECYICRKHDCR</sequence>
<protein>
    <submittedName>
        <fullName evidence="2">BgTH12-02277</fullName>
    </submittedName>
</protein>
<reference evidence="2" key="1">
    <citation type="submission" date="2020-10" db="EMBL/GenBank/DDBJ databases">
        <authorList>
            <person name="Muller C M."/>
        </authorList>
    </citation>
    <scope>NUCLEOTIDE SEQUENCE</scope>
    <source>
        <strain evidence="2">THUN-12</strain>
    </source>
</reference>
<feature type="region of interest" description="Disordered" evidence="1">
    <location>
        <begin position="35"/>
        <end position="99"/>
    </location>
</feature>
<dbReference type="AlphaFoldDB" id="A0A9W4DHV1"/>
<organism evidence="2 3">
    <name type="scientific">Blumeria graminis f. sp. triticale</name>
    <dbReference type="NCBI Taxonomy" id="1689686"/>
    <lineage>
        <taxon>Eukaryota</taxon>
        <taxon>Fungi</taxon>
        <taxon>Dikarya</taxon>
        <taxon>Ascomycota</taxon>
        <taxon>Pezizomycotina</taxon>
        <taxon>Leotiomycetes</taxon>
        <taxon>Erysiphales</taxon>
        <taxon>Erysiphaceae</taxon>
        <taxon>Blumeria</taxon>
    </lineage>
</organism>
<name>A0A9W4DHV1_BLUGR</name>
<proteinExistence type="predicted"/>
<feature type="non-terminal residue" evidence="2">
    <location>
        <position position="190"/>
    </location>
</feature>
<accession>A0A9W4DHV1</accession>
<dbReference type="EMBL" id="CAJHIT010000005">
    <property type="protein sequence ID" value="CAD6502034.1"/>
    <property type="molecule type" value="Genomic_DNA"/>
</dbReference>
<evidence type="ECO:0000256" key="1">
    <source>
        <dbReference type="SAM" id="MobiDB-lite"/>
    </source>
</evidence>
<evidence type="ECO:0000313" key="3">
    <source>
        <dbReference type="Proteomes" id="UP000683417"/>
    </source>
</evidence>
<comment type="caution">
    <text evidence="2">The sequence shown here is derived from an EMBL/GenBank/DDBJ whole genome shotgun (WGS) entry which is preliminary data.</text>
</comment>
<gene>
    <name evidence="2" type="ORF">BGTH12_LOCUS3392</name>
</gene>
<dbReference type="Proteomes" id="UP000683417">
    <property type="component" value="Unassembled WGS sequence"/>
</dbReference>
<evidence type="ECO:0000313" key="2">
    <source>
        <dbReference type="EMBL" id="CAD6502034.1"/>
    </source>
</evidence>